<feature type="domain" description="Chromo" evidence="2">
    <location>
        <begin position="1"/>
        <end position="48"/>
    </location>
</feature>
<organism evidence="3 4">
    <name type="scientific">Morus notabilis</name>
    <dbReference type="NCBI Taxonomy" id="981085"/>
    <lineage>
        <taxon>Eukaryota</taxon>
        <taxon>Viridiplantae</taxon>
        <taxon>Streptophyta</taxon>
        <taxon>Embryophyta</taxon>
        <taxon>Tracheophyta</taxon>
        <taxon>Spermatophyta</taxon>
        <taxon>Magnoliopsida</taxon>
        <taxon>eudicotyledons</taxon>
        <taxon>Gunneridae</taxon>
        <taxon>Pentapetalae</taxon>
        <taxon>rosids</taxon>
        <taxon>fabids</taxon>
        <taxon>Rosales</taxon>
        <taxon>Moraceae</taxon>
        <taxon>Moreae</taxon>
        <taxon>Morus</taxon>
    </lineage>
</organism>
<evidence type="ECO:0000259" key="2">
    <source>
        <dbReference type="PROSITE" id="PS50013"/>
    </source>
</evidence>
<accession>W9S438</accession>
<keyword evidence="1" id="KW-0812">Transmembrane</keyword>
<sequence>MLVKWQGWDIENTTWESVEELQVRFPTFDLEDKVSFEEGSNVTIEPRRNRYERMYARGARNIFGWGKEIWCGSVWVPWRSFAMTVDSPVMLVLEWVIVDLGKSAMISAAIQDDISSAIDLASGDPCDVAKCHAHHRLLLSFFLAVLLLLFCLQGDREMDLRANI</sequence>
<protein>
    <recommendedName>
        <fullName evidence="2">Chromo domain-containing protein</fullName>
    </recommendedName>
</protein>
<dbReference type="Proteomes" id="UP000030645">
    <property type="component" value="Unassembled WGS sequence"/>
</dbReference>
<gene>
    <name evidence="3" type="ORF">L484_020325</name>
</gene>
<feature type="transmembrane region" description="Helical" evidence="1">
    <location>
        <begin position="133"/>
        <end position="152"/>
    </location>
</feature>
<dbReference type="EMBL" id="KE344952">
    <property type="protein sequence ID" value="EXB88259.1"/>
    <property type="molecule type" value="Genomic_DNA"/>
</dbReference>
<keyword evidence="4" id="KW-1185">Reference proteome</keyword>
<dbReference type="SUPFAM" id="SSF54160">
    <property type="entry name" value="Chromo domain-like"/>
    <property type="match status" value="1"/>
</dbReference>
<evidence type="ECO:0000313" key="3">
    <source>
        <dbReference type="EMBL" id="EXB88259.1"/>
    </source>
</evidence>
<dbReference type="PROSITE" id="PS50013">
    <property type="entry name" value="CHROMO_2"/>
    <property type="match status" value="1"/>
</dbReference>
<reference evidence="4" key="1">
    <citation type="submission" date="2013-01" db="EMBL/GenBank/DDBJ databases">
        <title>Draft Genome Sequence of a Mulberry Tree, Morus notabilis C.K. Schneid.</title>
        <authorList>
            <person name="He N."/>
            <person name="Zhao S."/>
        </authorList>
    </citation>
    <scope>NUCLEOTIDE SEQUENCE</scope>
</reference>
<dbReference type="InterPro" id="IPR016197">
    <property type="entry name" value="Chromo-like_dom_sf"/>
</dbReference>
<keyword evidence="1" id="KW-0472">Membrane</keyword>
<keyword evidence="1" id="KW-1133">Transmembrane helix</keyword>
<proteinExistence type="predicted"/>
<dbReference type="InterPro" id="IPR000953">
    <property type="entry name" value="Chromo/chromo_shadow_dom"/>
</dbReference>
<dbReference type="AlphaFoldDB" id="W9S438"/>
<evidence type="ECO:0000313" key="4">
    <source>
        <dbReference type="Proteomes" id="UP000030645"/>
    </source>
</evidence>
<name>W9S438_9ROSA</name>
<evidence type="ECO:0000256" key="1">
    <source>
        <dbReference type="SAM" id="Phobius"/>
    </source>
</evidence>